<keyword evidence="5" id="KW-0053">Apoptosis</keyword>
<evidence type="ECO:0000256" key="1">
    <source>
        <dbReference type="ARBA" id="ARBA00004167"/>
    </source>
</evidence>
<dbReference type="PANTHER" id="PTHR15186">
    <property type="entry name" value="RE48077P"/>
    <property type="match status" value="1"/>
</dbReference>
<evidence type="ECO:0000256" key="4">
    <source>
        <dbReference type="ARBA" id="ARBA00022692"/>
    </source>
</evidence>
<feature type="transmembrane region" description="Helical" evidence="10">
    <location>
        <begin position="266"/>
        <end position="289"/>
    </location>
</feature>
<feature type="region of interest" description="Disordered" evidence="9">
    <location>
        <begin position="92"/>
        <end position="119"/>
    </location>
</feature>
<gene>
    <name evidence="12" type="primary">LOC111087977</name>
</gene>
<keyword evidence="7" id="KW-0496">Mitochondrion</keyword>
<reference evidence="12" key="1">
    <citation type="submission" date="2025-08" db="UniProtKB">
        <authorList>
            <consortium name="RefSeq"/>
        </authorList>
    </citation>
    <scope>IDENTIFICATION</scope>
    <source>
        <tissue evidence="12">Muscle</tissue>
    </source>
</reference>
<comment type="subcellular location">
    <subcellularLocation>
        <location evidence="1">Membrane</location>
        <topology evidence="1">Single-pass membrane protein</topology>
    </subcellularLocation>
    <subcellularLocation>
        <location evidence="2">Mitochondrion membrane</location>
    </subcellularLocation>
</comment>
<evidence type="ECO:0000256" key="5">
    <source>
        <dbReference type="ARBA" id="ARBA00022703"/>
    </source>
</evidence>
<dbReference type="Proteomes" id="UP000694941">
    <property type="component" value="Unplaced"/>
</dbReference>
<keyword evidence="6 10" id="KW-1133">Transmembrane helix</keyword>
<proteinExistence type="inferred from homology"/>
<accession>A0ABM1T8T3</accession>
<keyword evidence="11" id="KW-1185">Reference proteome</keyword>
<dbReference type="GeneID" id="111087977"/>
<dbReference type="RefSeq" id="XP_022252289.1">
    <property type="nucleotide sequence ID" value="XM_022396581.1"/>
</dbReference>
<dbReference type="PANTHER" id="PTHR15186:SF5">
    <property type="entry name" value="BNIP3, ISOFORM A"/>
    <property type="match status" value="1"/>
</dbReference>
<evidence type="ECO:0000256" key="6">
    <source>
        <dbReference type="ARBA" id="ARBA00022989"/>
    </source>
</evidence>
<keyword evidence="4 10" id="KW-0812">Transmembrane</keyword>
<evidence type="ECO:0000256" key="9">
    <source>
        <dbReference type="SAM" id="MobiDB-lite"/>
    </source>
</evidence>
<organism evidence="11 12">
    <name type="scientific">Limulus polyphemus</name>
    <name type="common">Atlantic horseshoe crab</name>
    <dbReference type="NCBI Taxonomy" id="6850"/>
    <lineage>
        <taxon>Eukaryota</taxon>
        <taxon>Metazoa</taxon>
        <taxon>Ecdysozoa</taxon>
        <taxon>Arthropoda</taxon>
        <taxon>Chelicerata</taxon>
        <taxon>Merostomata</taxon>
        <taxon>Xiphosura</taxon>
        <taxon>Limulidae</taxon>
        <taxon>Limulus</taxon>
    </lineage>
</organism>
<evidence type="ECO:0000256" key="10">
    <source>
        <dbReference type="SAM" id="Phobius"/>
    </source>
</evidence>
<evidence type="ECO:0000256" key="2">
    <source>
        <dbReference type="ARBA" id="ARBA00004325"/>
    </source>
</evidence>
<evidence type="ECO:0000256" key="3">
    <source>
        <dbReference type="ARBA" id="ARBA00007710"/>
    </source>
</evidence>
<evidence type="ECO:0000256" key="8">
    <source>
        <dbReference type="ARBA" id="ARBA00023136"/>
    </source>
</evidence>
<comment type="similarity">
    <text evidence="3">Belongs to the NIP3 family.</text>
</comment>
<protein>
    <submittedName>
        <fullName evidence="12">Uncharacterized protein LOC111087977 isoform X1</fullName>
    </submittedName>
</protein>
<evidence type="ECO:0000313" key="11">
    <source>
        <dbReference type="Proteomes" id="UP000694941"/>
    </source>
</evidence>
<sequence length="307" mass="35057">MNSLDSSDDGKGCDHWRWTDLEYNTHEGSALCKASDRQKCIECLLWDAQQDIVSSSEVQNTGTLNIPKKIDEPESCETISRKDFLRSNGRIERGNKPLIHNDSQGESGHPEIQNKPLLKQDDSDYPVIQHTQLLYFPTQEEIGQLEYQHTSLSYFQNQDSTKSKKQHTSLIDVNTEENRGHCGNTLIHHFTAHGQSEKRDASIPYVYTFKDKNQLKKKHVSNEWIWNWSSRPDLEPPMKWNFRHHNSFSLRNSKAMKHGLFSNEMLTVLLLSNVISLTIGGGIGLFIGWHLGCTLLSKVQAGNLVVN</sequence>
<name>A0ABM1T8T3_LIMPO</name>
<evidence type="ECO:0000313" key="12">
    <source>
        <dbReference type="RefSeq" id="XP_022252289.1"/>
    </source>
</evidence>
<dbReference type="InterPro" id="IPR010548">
    <property type="entry name" value="BNIP3"/>
</dbReference>
<keyword evidence="8 10" id="KW-0472">Membrane</keyword>
<evidence type="ECO:0000256" key="7">
    <source>
        <dbReference type="ARBA" id="ARBA00023128"/>
    </source>
</evidence>
<dbReference type="Pfam" id="PF06553">
    <property type="entry name" value="BNIP3"/>
    <property type="match status" value="1"/>
</dbReference>